<dbReference type="InterPro" id="IPR036282">
    <property type="entry name" value="Glutathione-S-Trfase_C_sf"/>
</dbReference>
<comment type="caution">
    <text evidence="2">The sequence shown here is derived from an EMBL/GenBank/DDBJ whole genome shotgun (WGS) entry which is preliminary data.</text>
</comment>
<keyword evidence="3" id="KW-1185">Reference proteome</keyword>
<dbReference type="PANTHER" id="PTHR11571">
    <property type="entry name" value="GLUTATHIONE S-TRANSFERASE"/>
    <property type="match status" value="1"/>
</dbReference>
<dbReference type="GO" id="GO:0004364">
    <property type="term" value="F:glutathione transferase activity"/>
    <property type="evidence" value="ECO:0007669"/>
    <property type="project" value="TreeGrafter"/>
</dbReference>
<organism evidence="2 3">
    <name type="scientific">Coemansia asiatica</name>
    <dbReference type="NCBI Taxonomy" id="1052880"/>
    <lineage>
        <taxon>Eukaryota</taxon>
        <taxon>Fungi</taxon>
        <taxon>Fungi incertae sedis</taxon>
        <taxon>Zoopagomycota</taxon>
        <taxon>Kickxellomycotina</taxon>
        <taxon>Kickxellomycetes</taxon>
        <taxon>Kickxellales</taxon>
        <taxon>Kickxellaceae</taxon>
        <taxon>Coemansia</taxon>
    </lineage>
</organism>
<dbReference type="SUPFAM" id="SSF52833">
    <property type="entry name" value="Thioredoxin-like"/>
    <property type="match status" value="1"/>
</dbReference>
<protein>
    <recommendedName>
        <fullName evidence="1">GST N-terminal domain-containing protein</fullName>
    </recommendedName>
</protein>
<accession>A0A9W8CIP9</accession>
<evidence type="ECO:0000313" key="2">
    <source>
        <dbReference type="EMBL" id="KAJ1645541.1"/>
    </source>
</evidence>
<evidence type="ECO:0000259" key="1">
    <source>
        <dbReference type="PROSITE" id="PS50404"/>
    </source>
</evidence>
<dbReference type="PROSITE" id="PS50404">
    <property type="entry name" value="GST_NTER"/>
    <property type="match status" value="1"/>
</dbReference>
<dbReference type="InterPro" id="IPR004046">
    <property type="entry name" value="GST_C"/>
</dbReference>
<dbReference type="InterPro" id="IPR036249">
    <property type="entry name" value="Thioredoxin-like_sf"/>
</dbReference>
<reference evidence="2" key="1">
    <citation type="submission" date="2022-07" db="EMBL/GenBank/DDBJ databases">
        <title>Phylogenomic reconstructions and comparative analyses of Kickxellomycotina fungi.</title>
        <authorList>
            <person name="Reynolds N.K."/>
            <person name="Stajich J.E."/>
            <person name="Barry K."/>
            <person name="Grigoriev I.V."/>
            <person name="Crous P."/>
            <person name="Smith M.E."/>
        </authorList>
    </citation>
    <scope>NUCLEOTIDE SEQUENCE</scope>
    <source>
        <strain evidence="2">NBRC 105413</strain>
    </source>
</reference>
<name>A0A9W8CIP9_9FUNG</name>
<dbReference type="PANTHER" id="PTHR11571:SF150">
    <property type="entry name" value="GLUTATHIONE S-TRANSFERASE"/>
    <property type="match status" value="1"/>
</dbReference>
<proteinExistence type="predicted"/>
<dbReference type="GO" id="GO:0006749">
    <property type="term" value="P:glutathione metabolic process"/>
    <property type="evidence" value="ECO:0007669"/>
    <property type="project" value="TreeGrafter"/>
</dbReference>
<sequence length="211" mass="23718">MSTFVLRYFGFPARAEITKAILTCAKADWKLECPVWPDDKAKQPVGQLPVLIETKPDGTEFVLTDSVAIETYLMKKFNVFIDVSLEQSVCQLQLRNQILDSCQMGWLYQFGGSDEVRQFAKQGFVGFLERVIKYHEQVLQENGSNGHYFGNKTGYADVALYGGFNALKSIEGLTDIVMNLFSEQNAPLMNKVLKAVESDSMLADYVALCKQ</sequence>
<dbReference type="SUPFAM" id="SSF47616">
    <property type="entry name" value="GST C-terminal domain-like"/>
    <property type="match status" value="1"/>
</dbReference>
<dbReference type="Gene3D" id="1.20.1050.10">
    <property type="match status" value="1"/>
</dbReference>
<dbReference type="Pfam" id="PF14497">
    <property type="entry name" value="GST_C_3"/>
    <property type="match status" value="1"/>
</dbReference>
<feature type="domain" description="GST N-terminal" evidence="1">
    <location>
        <begin position="2"/>
        <end position="81"/>
    </location>
</feature>
<dbReference type="Gene3D" id="3.40.30.10">
    <property type="entry name" value="Glutaredoxin"/>
    <property type="match status" value="1"/>
</dbReference>
<evidence type="ECO:0000313" key="3">
    <source>
        <dbReference type="Proteomes" id="UP001145021"/>
    </source>
</evidence>
<dbReference type="EMBL" id="JANBOH010000100">
    <property type="protein sequence ID" value="KAJ1645541.1"/>
    <property type="molecule type" value="Genomic_DNA"/>
</dbReference>
<dbReference type="AlphaFoldDB" id="A0A9W8CIP9"/>
<dbReference type="Proteomes" id="UP001145021">
    <property type="component" value="Unassembled WGS sequence"/>
</dbReference>
<dbReference type="InterPro" id="IPR050213">
    <property type="entry name" value="GST_superfamily"/>
</dbReference>
<dbReference type="InterPro" id="IPR004045">
    <property type="entry name" value="Glutathione_S-Trfase_N"/>
</dbReference>
<gene>
    <name evidence="2" type="ORF">LPJ64_002881</name>
</gene>